<comment type="caution">
    <text evidence="5">The sequence shown here is derived from an EMBL/GenBank/DDBJ whole genome shotgun (WGS) entry which is preliminary data.</text>
</comment>
<dbReference type="InterPro" id="IPR029035">
    <property type="entry name" value="DHS-like_NAD/FAD-binding_dom"/>
</dbReference>
<evidence type="ECO:0000259" key="3">
    <source>
        <dbReference type="Pfam" id="PF02775"/>
    </source>
</evidence>
<evidence type="ECO:0000256" key="1">
    <source>
        <dbReference type="ARBA" id="ARBA00007812"/>
    </source>
</evidence>
<dbReference type="PANTHER" id="PTHR18968:SF86">
    <property type="entry name" value="ACETOLACTATE SYNTHASE LARGE SUBUNIT ILVX-RELATED"/>
    <property type="match status" value="1"/>
</dbReference>
<dbReference type="InterPro" id="IPR011766">
    <property type="entry name" value="TPP_enzyme_TPP-bd"/>
</dbReference>
<dbReference type="OrthoDB" id="9773408at2"/>
<evidence type="ECO:0000256" key="2">
    <source>
        <dbReference type="ARBA" id="ARBA00023052"/>
    </source>
</evidence>
<dbReference type="RefSeq" id="WP_110376439.1">
    <property type="nucleotide sequence ID" value="NZ_JAHBRY010000001.1"/>
</dbReference>
<dbReference type="AlphaFoldDB" id="A0A2V3UBB8"/>
<dbReference type="GO" id="GO:0030976">
    <property type="term" value="F:thiamine pyrophosphate binding"/>
    <property type="evidence" value="ECO:0007669"/>
    <property type="project" value="InterPro"/>
</dbReference>
<dbReference type="SUPFAM" id="SSF52467">
    <property type="entry name" value="DHS-like NAD/FAD-binding domain"/>
    <property type="match status" value="1"/>
</dbReference>
<dbReference type="Proteomes" id="UP000248021">
    <property type="component" value="Unassembled WGS sequence"/>
</dbReference>
<dbReference type="InterPro" id="IPR029061">
    <property type="entry name" value="THDP-binding"/>
</dbReference>
<dbReference type="Gene3D" id="3.40.50.970">
    <property type="match status" value="2"/>
</dbReference>
<evidence type="ECO:0000313" key="5">
    <source>
        <dbReference type="EMBL" id="PXW55640.1"/>
    </source>
</evidence>
<feature type="domain" description="Thiamine pyrophosphate enzyme TPP-binding" evidence="3">
    <location>
        <begin position="370"/>
        <end position="514"/>
    </location>
</feature>
<dbReference type="Pfam" id="PF02775">
    <property type="entry name" value="TPP_enzyme_C"/>
    <property type="match status" value="1"/>
</dbReference>
<dbReference type="GO" id="GO:0003984">
    <property type="term" value="F:acetolactate synthase activity"/>
    <property type="evidence" value="ECO:0007669"/>
    <property type="project" value="TreeGrafter"/>
</dbReference>
<evidence type="ECO:0000313" key="6">
    <source>
        <dbReference type="Proteomes" id="UP000248021"/>
    </source>
</evidence>
<accession>A0A2V3UBB8</accession>
<evidence type="ECO:0000259" key="4">
    <source>
        <dbReference type="Pfam" id="PF02776"/>
    </source>
</evidence>
<name>A0A2V3UBB8_9HYPH</name>
<feature type="domain" description="Thiamine pyrophosphate enzyme N-terminal TPP-binding" evidence="4">
    <location>
        <begin position="1"/>
        <end position="109"/>
    </location>
</feature>
<comment type="similarity">
    <text evidence="1">Belongs to the TPP enzyme family.</text>
</comment>
<dbReference type="InterPro" id="IPR045229">
    <property type="entry name" value="TPP_enz"/>
</dbReference>
<sequence>MNGADLLCDTLLAHDVDVCFANPGTSEMHFVAALDAKPRMRCVLGLFEGVVTAAADGYARMADKPAATLLHTGPGLANSLANMHNARRARTPMINVVGDHASYHLQHDAPLTSDIESLAKPMSNWVRRIINAETIDEDAAAAWRAAVSLPGVATLILPGDMAWGEVTPRTIRRVERPKLPAIDARAVQAAATALRSGKRAALLLGDHALRAEPLSVADAIAQTTNARVMSSTSNARAERGRGRASFARVPYAVDVAVEALRDVDVMIMVGATVPVAFFAYPGKPGRVVRNDCELITLAEPGQDLAAALEWLADEVGALRKVQLRPAPDADALTGTVPSGPLTADAIARVVMQRVPENAILCDEAVTSGTFHNYAHLAAPHDMLALTGGAIGVGLPLATGAAVACPDRKVIGLQADGSGMYTLQALWTQARERLDVISIIFSNRAYAILQGEMRNVGVKEFGRNAERMLAFDDPALDWVSLARGMGVEGARVTTADELAKVLDGALRQRGPFLIEAVMP</sequence>
<keyword evidence="2" id="KW-0786">Thiamine pyrophosphate</keyword>
<dbReference type="NCBIfam" id="NF005760">
    <property type="entry name" value="PRK07586.1"/>
    <property type="match status" value="1"/>
</dbReference>
<dbReference type="SUPFAM" id="SSF52518">
    <property type="entry name" value="Thiamin diphosphate-binding fold (THDP-binding)"/>
    <property type="match status" value="2"/>
</dbReference>
<dbReference type="Gene3D" id="3.40.50.1220">
    <property type="entry name" value="TPP-binding domain"/>
    <property type="match status" value="1"/>
</dbReference>
<dbReference type="Pfam" id="PF02776">
    <property type="entry name" value="TPP_enzyme_N"/>
    <property type="match status" value="1"/>
</dbReference>
<dbReference type="CDD" id="cd02002">
    <property type="entry name" value="TPP_BFDC"/>
    <property type="match status" value="1"/>
</dbReference>
<proteinExistence type="inferred from homology"/>
<dbReference type="EMBL" id="QJJK01000009">
    <property type="protein sequence ID" value="PXW55640.1"/>
    <property type="molecule type" value="Genomic_DNA"/>
</dbReference>
<dbReference type="GO" id="GO:0050660">
    <property type="term" value="F:flavin adenine dinucleotide binding"/>
    <property type="evidence" value="ECO:0007669"/>
    <property type="project" value="TreeGrafter"/>
</dbReference>
<dbReference type="InterPro" id="IPR012001">
    <property type="entry name" value="Thiamin_PyroP_enz_TPP-bd_dom"/>
</dbReference>
<dbReference type="CDD" id="cd07035">
    <property type="entry name" value="TPP_PYR_POX_like"/>
    <property type="match status" value="1"/>
</dbReference>
<dbReference type="GO" id="GO:0044281">
    <property type="term" value="P:small molecule metabolic process"/>
    <property type="evidence" value="ECO:0007669"/>
    <property type="project" value="UniProtKB-ARBA"/>
</dbReference>
<reference evidence="5 6" key="1">
    <citation type="submission" date="2018-05" db="EMBL/GenBank/DDBJ databases">
        <title>Genomic Encyclopedia of Type Strains, Phase IV (KMG-IV): sequencing the most valuable type-strain genomes for metagenomic binning, comparative biology and taxonomic classification.</title>
        <authorList>
            <person name="Goeker M."/>
        </authorList>
    </citation>
    <scope>NUCLEOTIDE SEQUENCE [LARGE SCALE GENOMIC DNA]</scope>
    <source>
        <strain evidence="5 6">DSM 6462</strain>
    </source>
</reference>
<keyword evidence="6" id="KW-1185">Reference proteome</keyword>
<organism evidence="5 6">
    <name type="scientific">Chelatococcus asaccharovorans</name>
    <dbReference type="NCBI Taxonomy" id="28210"/>
    <lineage>
        <taxon>Bacteria</taxon>
        <taxon>Pseudomonadati</taxon>
        <taxon>Pseudomonadota</taxon>
        <taxon>Alphaproteobacteria</taxon>
        <taxon>Hyphomicrobiales</taxon>
        <taxon>Chelatococcaceae</taxon>
        <taxon>Chelatococcus</taxon>
    </lineage>
</organism>
<gene>
    <name evidence="5" type="ORF">C7450_10947</name>
</gene>
<dbReference type="PANTHER" id="PTHR18968">
    <property type="entry name" value="THIAMINE PYROPHOSPHATE ENZYMES"/>
    <property type="match status" value="1"/>
</dbReference>
<protein>
    <submittedName>
        <fullName evidence="5">Acetolactate synthase-1/2/3 large subunit</fullName>
    </submittedName>
</protein>